<sequence length="398" mass="42764">MSYTTAEVSFLVDNANTIDAIAPTISLAKKDAIHTASTLKQHFGDHARAVHELLTARASAHHHNKLPSHWLMCTDSSQQATPMAVAALRAHRIHTTMGTGTTAHDVTCSIGTEIAALTHAGIPTIGSDLDPARIAMAHYNLNHTPQQTPHQAPHQLAIADALTTTSTADIIIADPARRNGGRRITSPTDLIPPLPELINRHHNRALAIKCAPGLDFNDWEGLVSITSVDGGVKEACLYTPHLSDNLTREANIIKPWGQDTFTDRDPDDCGVSAPGRYLIDPDGAVVRAGLVRAFAHRYGLSQLDERIAYLTGQEIPAGYSGFEILDVANPKKVKAALAAHNIGSVEILLRGIDGDPDELRKKYKPKGKNPGAVVLTRIGSQGVALICGPRQHRERTSA</sequence>
<feature type="domain" description="THUMP-like" evidence="1">
    <location>
        <begin position="321"/>
        <end position="389"/>
    </location>
</feature>
<dbReference type="OrthoDB" id="9810570at2"/>
<gene>
    <name evidence="2" type="ORF">CAQU_05310</name>
</gene>
<accession>A0A1L7CFH2</accession>
<dbReference type="AlphaFoldDB" id="A0A1L7CFH2"/>
<protein>
    <recommendedName>
        <fullName evidence="1">THUMP-like domain-containing protein</fullName>
    </recommendedName>
</protein>
<dbReference type="KEGG" id="caqu:CAQU_05310"/>
<name>A0A1L7CFH2_9CORY</name>
<evidence type="ECO:0000313" key="3">
    <source>
        <dbReference type="Proteomes" id="UP000185478"/>
    </source>
</evidence>
<dbReference type="Pfam" id="PF18096">
    <property type="entry name" value="Thump_like"/>
    <property type="match status" value="1"/>
</dbReference>
<dbReference type="STRING" id="1431546.CAQU_05310"/>
<dbReference type="EMBL" id="CP009245">
    <property type="protein sequence ID" value="APT84576.1"/>
    <property type="molecule type" value="Genomic_DNA"/>
</dbReference>
<evidence type="ECO:0000259" key="1">
    <source>
        <dbReference type="Pfam" id="PF18096"/>
    </source>
</evidence>
<dbReference type="Gene3D" id="3.40.50.150">
    <property type="entry name" value="Vaccinia Virus protein VP39"/>
    <property type="match status" value="1"/>
</dbReference>
<dbReference type="Proteomes" id="UP000185478">
    <property type="component" value="Chromosome"/>
</dbReference>
<keyword evidence="3" id="KW-1185">Reference proteome</keyword>
<dbReference type="RefSeq" id="WP_075725828.1">
    <property type="nucleotide sequence ID" value="NZ_CP009245.1"/>
</dbReference>
<reference evidence="2 3" key="1">
    <citation type="submission" date="2014-08" db="EMBL/GenBank/DDBJ databases">
        <title>Complete genome sequence of Corynebacterium aquilae S-613T(T) (=DSM 44791(T)), isolated from the choana of a healthy golden eagle.</title>
        <authorList>
            <person name="Ruckert C."/>
            <person name="Albersmeier A."/>
            <person name="Winkler A."/>
            <person name="Kalinowski J."/>
        </authorList>
    </citation>
    <scope>NUCLEOTIDE SEQUENCE [LARGE SCALE GENOMIC DNA]</scope>
    <source>
        <strain evidence="2 3">S-613</strain>
    </source>
</reference>
<organism evidence="2 3">
    <name type="scientific">Corynebacterium aquilae DSM 44791</name>
    <dbReference type="NCBI Taxonomy" id="1431546"/>
    <lineage>
        <taxon>Bacteria</taxon>
        <taxon>Bacillati</taxon>
        <taxon>Actinomycetota</taxon>
        <taxon>Actinomycetes</taxon>
        <taxon>Mycobacteriales</taxon>
        <taxon>Corynebacteriaceae</taxon>
        <taxon>Corynebacterium</taxon>
    </lineage>
</organism>
<evidence type="ECO:0000313" key="2">
    <source>
        <dbReference type="EMBL" id="APT84576.1"/>
    </source>
</evidence>
<dbReference type="SUPFAM" id="SSF53335">
    <property type="entry name" value="S-adenosyl-L-methionine-dependent methyltransferases"/>
    <property type="match status" value="1"/>
</dbReference>
<proteinExistence type="predicted"/>
<dbReference type="InterPro" id="IPR029063">
    <property type="entry name" value="SAM-dependent_MTases_sf"/>
</dbReference>
<dbReference type="InterPro" id="IPR041497">
    <property type="entry name" value="Thump-like"/>
</dbReference>